<dbReference type="InterPro" id="IPR029065">
    <property type="entry name" value="Enolase_C-like"/>
</dbReference>
<dbReference type="EMBL" id="SACY01000001">
    <property type="protein sequence ID" value="RVU26905.1"/>
    <property type="molecule type" value="Genomic_DNA"/>
</dbReference>
<dbReference type="SFLD" id="SFLDG00180">
    <property type="entry name" value="muconate_cycloisomerase"/>
    <property type="match status" value="1"/>
</dbReference>
<evidence type="ECO:0000313" key="4">
    <source>
        <dbReference type="Proteomes" id="UP000282832"/>
    </source>
</evidence>
<dbReference type="Gene3D" id="3.20.20.120">
    <property type="entry name" value="Enolase-like C-terminal domain"/>
    <property type="match status" value="1"/>
</dbReference>
<evidence type="ECO:0000259" key="2">
    <source>
        <dbReference type="SMART" id="SM00922"/>
    </source>
</evidence>
<dbReference type="Gene3D" id="3.30.390.10">
    <property type="entry name" value="Enolase-like, N-terminal domain"/>
    <property type="match status" value="1"/>
</dbReference>
<dbReference type="OrthoDB" id="9766759at2"/>
<dbReference type="PANTHER" id="PTHR48073">
    <property type="entry name" value="O-SUCCINYLBENZOATE SYNTHASE-RELATED"/>
    <property type="match status" value="1"/>
</dbReference>
<dbReference type="PANTHER" id="PTHR48073:SF2">
    <property type="entry name" value="O-SUCCINYLBENZOATE SYNTHASE"/>
    <property type="match status" value="1"/>
</dbReference>
<organism evidence="3 4">
    <name type="scientific">Sandaracinomonas limnophila</name>
    <dbReference type="NCBI Taxonomy" id="1862386"/>
    <lineage>
        <taxon>Bacteria</taxon>
        <taxon>Pseudomonadati</taxon>
        <taxon>Bacteroidota</taxon>
        <taxon>Cytophagia</taxon>
        <taxon>Cytophagales</taxon>
        <taxon>Flectobacillaceae</taxon>
        <taxon>Sandaracinomonas</taxon>
    </lineage>
</organism>
<keyword evidence="1" id="KW-0479">Metal-binding</keyword>
<dbReference type="Proteomes" id="UP000282832">
    <property type="component" value="Unassembled WGS sequence"/>
</dbReference>
<dbReference type="RefSeq" id="WP_127802456.1">
    <property type="nucleotide sequence ID" value="NZ_SACY01000001.1"/>
</dbReference>
<dbReference type="Pfam" id="PF13378">
    <property type="entry name" value="MR_MLE_C"/>
    <property type="match status" value="1"/>
</dbReference>
<evidence type="ECO:0000313" key="3">
    <source>
        <dbReference type="EMBL" id="RVU26905.1"/>
    </source>
</evidence>
<evidence type="ECO:0000256" key="1">
    <source>
        <dbReference type="ARBA" id="ARBA00022723"/>
    </source>
</evidence>
<dbReference type="GO" id="GO:0016854">
    <property type="term" value="F:racemase and epimerase activity"/>
    <property type="evidence" value="ECO:0007669"/>
    <property type="project" value="UniProtKB-ARBA"/>
</dbReference>
<dbReference type="InterPro" id="IPR029017">
    <property type="entry name" value="Enolase-like_N"/>
</dbReference>
<accession>A0A437PXC1</accession>
<dbReference type="InterPro" id="IPR018110">
    <property type="entry name" value="Mandel_Rmase/mucon_lact_enz_CS"/>
</dbReference>
<keyword evidence="4" id="KW-1185">Reference proteome</keyword>
<sequence length="353" mass="40214">MNELKFNFFERNLQFHFEAGTSRGILTSKKSYFFEIQHLDKKYIGEAGPLRGLSPEFQEDLMEEFKLSIQNQLKLGIPQTSAELKGQLTEHPFKEPSFQMAFEMAFRAYFNQEEEIYFNNSFSQGKSSLPINGLIWMGTPDFMLQQIAEKLNEGYTCLKLKIGAIDFEKELEILKSIREKYTSDKITLRVDANGAFAPSEALEKLQKLAVFDLHSIEQPIKAGQWSAMTELIQNSPIPIALDEELIGIRNKQTKIELLETTNPPFIILKPSLLGGFFETEDWIQLAEERNIKWWITSALESNYGLNAIAQFTANFPITMPQGLGTGKLYSNNFSSSLQISKGKILNYANAQLC</sequence>
<dbReference type="SUPFAM" id="SSF54826">
    <property type="entry name" value="Enolase N-terminal domain-like"/>
    <property type="match status" value="1"/>
</dbReference>
<dbReference type="CDD" id="cd03320">
    <property type="entry name" value="OSBS"/>
    <property type="match status" value="1"/>
</dbReference>
<gene>
    <name evidence="3" type="ORF">EOJ36_02605</name>
</gene>
<protein>
    <submittedName>
        <fullName evidence="3">O-succinylbenzoate synthase</fullName>
    </submittedName>
</protein>
<feature type="domain" description="Mandelate racemase/muconate lactonizing enzyme C-terminal" evidence="2">
    <location>
        <begin position="140"/>
        <end position="238"/>
    </location>
</feature>
<dbReference type="SFLD" id="SFLDS00001">
    <property type="entry name" value="Enolase"/>
    <property type="match status" value="1"/>
</dbReference>
<dbReference type="AlphaFoldDB" id="A0A437PXC1"/>
<dbReference type="SFLD" id="SFLDF00009">
    <property type="entry name" value="o-succinylbenzoate_synthase"/>
    <property type="match status" value="1"/>
</dbReference>
<dbReference type="SUPFAM" id="SSF51604">
    <property type="entry name" value="Enolase C-terminal domain-like"/>
    <property type="match status" value="1"/>
</dbReference>
<reference evidence="3 4" key="1">
    <citation type="submission" date="2019-01" db="EMBL/GenBank/DDBJ databases">
        <authorList>
            <person name="Chen W.-M."/>
        </authorList>
    </citation>
    <scope>NUCLEOTIDE SEQUENCE [LARGE SCALE GENOMIC DNA]</scope>
    <source>
        <strain evidence="3 4">FSY-15</strain>
    </source>
</reference>
<dbReference type="SMART" id="SM00922">
    <property type="entry name" value="MR_MLE"/>
    <property type="match status" value="1"/>
</dbReference>
<comment type="caution">
    <text evidence="3">The sequence shown here is derived from an EMBL/GenBank/DDBJ whole genome shotgun (WGS) entry which is preliminary data.</text>
</comment>
<proteinExistence type="predicted"/>
<dbReference type="GO" id="GO:0009063">
    <property type="term" value="P:amino acid catabolic process"/>
    <property type="evidence" value="ECO:0007669"/>
    <property type="project" value="InterPro"/>
</dbReference>
<dbReference type="InterPro" id="IPR036849">
    <property type="entry name" value="Enolase-like_C_sf"/>
</dbReference>
<name>A0A437PXC1_9BACT</name>
<dbReference type="GO" id="GO:0046872">
    <property type="term" value="F:metal ion binding"/>
    <property type="evidence" value="ECO:0007669"/>
    <property type="project" value="UniProtKB-KW"/>
</dbReference>
<dbReference type="InterPro" id="IPR013342">
    <property type="entry name" value="Mandelate_racemase_C"/>
</dbReference>
<dbReference type="PROSITE" id="PS00909">
    <property type="entry name" value="MR_MLE_2"/>
    <property type="match status" value="1"/>
</dbReference>